<evidence type="ECO:0000313" key="3">
    <source>
        <dbReference type="EMBL" id="MFI6504904.1"/>
    </source>
</evidence>
<sequence length="233" mass="23931">MSARTRGLLGCGVVAGPVFVAAFVVQGAVREGYDPLRDPVSSLALGPAGWVQSAAFIVCGLLTVAFAAGLRPALHGARWGPSLIGVWGLSLIGAGVFVTDPVPGYPPGTPAEPGAYTTSGLLHDLSAVVTLVTLPAACLVLARRFHGLGLRSRVVYSLVTAAAFPALWVTAGLGFAQDPALAGLAGLFQRAGIVVAWAWITLLAWTGDRRPHGEASRRPPGTPGRRRSGRGPS</sequence>
<dbReference type="RefSeq" id="WP_397090849.1">
    <property type="nucleotide sequence ID" value="NZ_JBITGY010000016.1"/>
</dbReference>
<dbReference type="Pfam" id="PF06197">
    <property type="entry name" value="DUF998"/>
    <property type="match status" value="1"/>
</dbReference>
<feature type="transmembrane region" description="Helical" evidence="2">
    <location>
        <begin position="122"/>
        <end position="142"/>
    </location>
</feature>
<feature type="transmembrane region" description="Helical" evidence="2">
    <location>
        <begin position="187"/>
        <end position="207"/>
    </location>
</feature>
<dbReference type="Proteomes" id="UP001612741">
    <property type="component" value="Unassembled WGS sequence"/>
</dbReference>
<reference evidence="3 4" key="1">
    <citation type="submission" date="2024-10" db="EMBL/GenBank/DDBJ databases">
        <title>The Natural Products Discovery Center: Release of the First 8490 Sequenced Strains for Exploring Actinobacteria Biosynthetic Diversity.</title>
        <authorList>
            <person name="Kalkreuter E."/>
            <person name="Kautsar S.A."/>
            <person name="Yang D."/>
            <person name="Bader C.D."/>
            <person name="Teijaro C.N."/>
            <person name="Fluegel L."/>
            <person name="Davis C.M."/>
            <person name="Simpson J.R."/>
            <person name="Lauterbach L."/>
            <person name="Steele A.D."/>
            <person name="Gui C."/>
            <person name="Meng S."/>
            <person name="Li G."/>
            <person name="Viehrig K."/>
            <person name="Ye F."/>
            <person name="Su P."/>
            <person name="Kiefer A.F."/>
            <person name="Nichols A."/>
            <person name="Cepeda A.J."/>
            <person name="Yan W."/>
            <person name="Fan B."/>
            <person name="Jiang Y."/>
            <person name="Adhikari A."/>
            <person name="Zheng C.-J."/>
            <person name="Schuster L."/>
            <person name="Cowan T.M."/>
            <person name="Smanski M.J."/>
            <person name="Chevrette M.G."/>
            <person name="De Carvalho L.P.S."/>
            <person name="Shen B."/>
        </authorList>
    </citation>
    <scope>NUCLEOTIDE SEQUENCE [LARGE SCALE GENOMIC DNA]</scope>
    <source>
        <strain evidence="3 4">NPDC050545</strain>
    </source>
</reference>
<feature type="transmembrane region" description="Helical" evidence="2">
    <location>
        <begin position="82"/>
        <end position="102"/>
    </location>
</feature>
<comment type="caution">
    <text evidence="3">The sequence shown here is derived from an EMBL/GenBank/DDBJ whole genome shotgun (WGS) entry which is preliminary data.</text>
</comment>
<keyword evidence="2" id="KW-0472">Membrane</keyword>
<feature type="region of interest" description="Disordered" evidence="1">
    <location>
        <begin position="209"/>
        <end position="233"/>
    </location>
</feature>
<evidence type="ECO:0000313" key="4">
    <source>
        <dbReference type="Proteomes" id="UP001612741"/>
    </source>
</evidence>
<feature type="transmembrane region" description="Helical" evidence="2">
    <location>
        <begin position="49"/>
        <end position="70"/>
    </location>
</feature>
<keyword evidence="4" id="KW-1185">Reference proteome</keyword>
<organism evidence="3 4">
    <name type="scientific">Nonomuraea typhae</name>
    <dbReference type="NCBI Taxonomy" id="2603600"/>
    <lineage>
        <taxon>Bacteria</taxon>
        <taxon>Bacillati</taxon>
        <taxon>Actinomycetota</taxon>
        <taxon>Actinomycetes</taxon>
        <taxon>Streptosporangiales</taxon>
        <taxon>Streptosporangiaceae</taxon>
        <taxon>Nonomuraea</taxon>
    </lineage>
</organism>
<evidence type="ECO:0000256" key="2">
    <source>
        <dbReference type="SAM" id="Phobius"/>
    </source>
</evidence>
<evidence type="ECO:0000256" key="1">
    <source>
        <dbReference type="SAM" id="MobiDB-lite"/>
    </source>
</evidence>
<protein>
    <submittedName>
        <fullName evidence="3">DUF998 domain-containing protein</fullName>
    </submittedName>
</protein>
<dbReference type="InterPro" id="IPR009339">
    <property type="entry name" value="DUF998"/>
</dbReference>
<name>A0ABW7ZDC7_9ACTN</name>
<feature type="transmembrane region" description="Helical" evidence="2">
    <location>
        <begin position="154"/>
        <end position="175"/>
    </location>
</feature>
<gene>
    <name evidence="3" type="ORF">ACIBG2_46490</name>
</gene>
<keyword evidence="2" id="KW-0812">Transmembrane</keyword>
<accession>A0ABW7ZDC7</accession>
<feature type="transmembrane region" description="Helical" evidence="2">
    <location>
        <begin position="7"/>
        <end position="29"/>
    </location>
</feature>
<dbReference type="EMBL" id="JBITGY010000016">
    <property type="protein sequence ID" value="MFI6504904.1"/>
    <property type="molecule type" value="Genomic_DNA"/>
</dbReference>
<feature type="compositionally biased region" description="Basic residues" evidence="1">
    <location>
        <begin position="224"/>
        <end position="233"/>
    </location>
</feature>
<keyword evidence="2" id="KW-1133">Transmembrane helix</keyword>
<proteinExistence type="predicted"/>